<proteinExistence type="predicted"/>
<dbReference type="EMBL" id="JAUJLE010000237">
    <property type="protein sequence ID" value="KAK0965913.1"/>
    <property type="molecule type" value="Genomic_DNA"/>
</dbReference>
<reference evidence="2" key="2">
    <citation type="submission" date="2023-06" db="EMBL/GenBank/DDBJ databases">
        <title>Black Yeasts Isolated from many extreme environments.</title>
        <authorList>
            <person name="Coleine C."/>
            <person name="Stajich J.E."/>
            <person name="Selbmann L."/>
        </authorList>
    </citation>
    <scope>NUCLEOTIDE SEQUENCE</scope>
    <source>
        <strain evidence="2">CCFEE 5200</strain>
    </source>
</reference>
<evidence type="ECO:0000313" key="2">
    <source>
        <dbReference type="EMBL" id="KAK0965913.1"/>
    </source>
</evidence>
<organism evidence="2 3">
    <name type="scientific">Friedmanniomyces endolithicus</name>
    <dbReference type="NCBI Taxonomy" id="329885"/>
    <lineage>
        <taxon>Eukaryota</taxon>
        <taxon>Fungi</taxon>
        <taxon>Dikarya</taxon>
        <taxon>Ascomycota</taxon>
        <taxon>Pezizomycotina</taxon>
        <taxon>Dothideomycetes</taxon>
        <taxon>Dothideomycetidae</taxon>
        <taxon>Mycosphaerellales</taxon>
        <taxon>Teratosphaeriaceae</taxon>
        <taxon>Friedmanniomyces</taxon>
    </lineage>
</organism>
<dbReference type="EMBL" id="JASUXU010000095">
    <property type="protein sequence ID" value="KAK0307388.1"/>
    <property type="molecule type" value="Genomic_DNA"/>
</dbReference>
<evidence type="ECO:0000313" key="3">
    <source>
        <dbReference type="Proteomes" id="UP001175353"/>
    </source>
</evidence>
<protein>
    <submittedName>
        <fullName evidence="2">Uncharacterized protein</fullName>
    </submittedName>
</protein>
<evidence type="ECO:0000313" key="1">
    <source>
        <dbReference type="EMBL" id="KAK0307388.1"/>
    </source>
</evidence>
<reference evidence="1" key="1">
    <citation type="submission" date="2021-12" db="EMBL/GenBank/DDBJ databases">
        <title>Black yeast isolated from Biological Soil Crust.</title>
        <authorList>
            <person name="Kurbessoian T."/>
        </authorList>
    </citation>
    <scope>NUCLEOTIDE SEQUENCE</scope>
    <source>
        <strain evidence="1">CCFEE 5208</strain>
    </source>
</reference>
<comment type="caution">
    <text evidence="2">The sequence shown here is derived from an EMBL/GenBank/DDBJ whole genome shotgun (WGS) entry which is preliminary data.</text>
</comment>
<gene>
    <name evidence="1" type="ORF">LTR82_015999</name>
    <name evidence="2" type="ORF">LTR91_017766</name>
</gene>
<sequence>MARKLVIASERYLAGLHGHKDLAARPSSVAARENVRQDEASTGIDEDVSKLSLRFPSPDIW</sequence>
<accession>A0AAN6QJ07</accession>
<dbReference type="Proteomes" id="UP001168146">
    <property type="component" value="Unassembled WGS sequence"/>
</dbReference>
<name>A0AAN6QJ07_9PEZI</name>
<dbReference type="AlphaFoldDB" id="A0AAN6QJ07"/>
<keyword evidence="3" id="KW-1185">Reference proteome</keyword>
<dbReference type="Proteomes" id="UP001175353">
    <property type="component" value="Unassembled WGS sequence"/>
</dbReference>